<evidence type="ECO:0000256" key="4">
    <source>
        <dbReference type="ARBA" id="ARBA00022692"/>
    </source>
</evidence>
<dbReference type="InterPro" id="IPR011701">
    <property type="entry name" value="MFS"/>
</dbReference>
<feature type="transmembrane region" description="Helical" evidence="7">
    <location>
        <begin position="74"/>
        <end position="93"/>
    </location>
</feature>
<dbReference type="Gene3D" id="1.20.1250.20">
    <property type="entry name" value="MFS general substrate transporter like domains"/>
    <property type="match status" value="1"/>
</dbReference>
<feature type="transmembrane region" description="Helical" evidence="7">
    <location>
        <begin position="160"/>
        <end position="181"/>
    </location>
</feature>
<gene>
    <name evidence="9" type="ORF">ACFQRG_03405</name>
</gene>
<feature type="transmembrane region" description="Helical" evidence="7">
    <location>
        <begin position="132"/>
        <end position="154"/>
    </location>
</feature>
<organism evidence="9 10">
    <name type="scientific">Scopulibacillus cellulosilyticus</name>
    <dbReference type="NCBI Taxonomy" id="2665665"/>
    <lineage>
        <taxon>Bacteria</taxon>
        <taxon>Bacillati</taxon>
        <taxon>Bacillota</taxon>
        <taxon>Bacilli</taxon>
        <taxon>Bacillales</taxon>
        <taxon>Sporolactobacillaceae</taxon>
        <taxon>Scopulibacillus</taxon>
    </lineage>
</organism>
<keyword evidence="4 7" id="KW-0812">Transmembrane</keyword>
<feature type="transmembrane region" description="Helical" evidence="7">
    <location>
        <begin position="43"/>
        <end position="62"/>
    </location>
</feature>
<keyword evidence="3" id="KW-1003">Cell membrane</keyword>
<protein>
    <submittedName>
        <fullName evidence="9">MDR family MFS transporter</fullName>
    </submittedName>
</protein>
<feature type="transmembrane region" description="Helical" evidence="7">
    <location>
        <begin position="7"/>
        <end position="31"/>
    </location>
</feature>
<dbReference type="SUPFAM" id="SSF103473">
    <property type="entry name" value="MFS general substrate transporter"/>
    <property type="match status" value="1"/>
</dbReference>
<dbReference type="InterPro" id="IPR020846">
    <property type="entry name" value="MFS_dom"/>
</dbReference>
<feature type="transmembrane region" description="Helical" evidence="7">
    <location>
        <begin position="355"/>
        <end position="383"/>
    </location>
</feature>
<evidence type="ECO:0000256" key="5">
    <source>
        <dbReference type="ARBA" id="ARBA00022989"/>
    </source>
</evidence>
<dbReference type="InterPro" id="IPR036259">
    <property type="entry name" value="MFS_trans_sf"/>
</dbReference>
<accession>A0ABW2PXB9</accession>
<dbReference type="RefSeq" id="WP_380963612.1">
    <property type="nucleotide sequence ID" value="NZ_JBHTCO010000004.1"/>
</dbReference>
<dbReference type="NCBIfam" id="TIGR00711">
    <property type="entry name" value="efflux_EmrB"/>
    <property type="match status" value="1"/>
</dbReference>
<feature type="transmembrane region" description="Helical" evidence="7">
    <location>
        <begin position="193"/>
        <end position="212"/>
    </location>
</feature>
<keyword evidence="5 7" id="KW-1133">Transmembrane helix</keyword>
<evidence type="ECO:0000259" key="8">
    <source>
        <dbReference type="PROSITE" id="PS50850"/>
    </source>
</evidence>
<evidence type="ECO:0000313" key="10">
    <source>
        <dbReference type="Proteomes" id="UP001596505"/>
    </source>
</evidence>
<evidence type="ECO:0000256" key="6">
    <source>
        <dbReference type="ARBA" id="ARBA00023136"/>
    </source>
</evidence>
<evidence type="ECO:0000256" key="7">
    <source>
        <dbReference type="SAM" id="Phobius"/>
    </source>
</evidence>
<evidence type="ECO:0000256" key="1">
    <source>
        <dbReference type="ARBA" id="ARBA00004651"/>
    </source>
</evidence>
<keyword evidence="6 7" id="KW-0472">Membrane</keyword>
<feature type="transmembrane region" description="Helical" evidence="7">
    <location>
        <begin position="328"/>
        <end position="349"/>
    </location>
</feature>
<proteinExistence type="predicted"/>
<feature type="transmembrane region" description="Helical" evidence="7">
    <location>
        <begin position="299"/>
        <end position="321"/>
    </location>
</feature>
<evidence type="ECO:0000313" key="9">
    <source>
        <dbReference type="EMBL" id="MFC7392018.1"/>
    </source>
</evidence>
<feature type="transmembrane region" description="Helical" evidence="7">
    <location>
        <begin position="395"/>
        <end position="412"/>
    </location>
</feature>
<keyword evidence="2" id="KW-0813">Transport</keyword>
<dbReference type="EMBL" id="JBHTCO010000004">
    <property type="protein sequence ID" value="MFC7392018.1"/>
    <property type="molecule type" value="Genomic_DNA"/>
</dbReference>
<dbReference type="CDD" id="cd17502">
    <property type="entry name" value="MFS_Azr1_MDR_like"/>
    <property type="match status" value="1"/>
</dbReference>
<sequence>MGKTNKNVVMIGLMIGTFLTAIEGTVVSTAMPKIVSDLHGIQLMNWVFSIYLLVSAVTTPIFGKLSDLFGRKIIFNIGVILFLIGSILCGISHSMGQLIFFRAIQGIGAGSIMPVSTTIIGDIFPPKKRAGMLGLISMMWGIAGVAGPLVGGFFVDQISWHWIFFINIPFGIITMLMVSFGLKETLEKEKKSIDYLGAVTFAISIFSLLYALQKAGEDRQWMTPGMISLYVIFIVFLGLFLLVEKKVKDPIIPLELFRKRIITVANLIAFLVSAVLMGLNVYMPMWVQGILGYSATNSGFVLTPMSITWIAGSFLCSRLLITRGATFISILGTAIIIISSLWFTMLTVSSSQIQFYLITAIEGIGCGLLITLCTVCVQASVNWKMRGASTASNMFFRNLGQTVGVAIMGTYFNSMINASVSSHNHSHSEKLSVGQLNELINPQDAVKLTGSVVHSLKEILVSAIHDIFVFVLILSIAALIVSIFLPKLESESQQEKKRMVN</sequence>
<feature type="transmembrane region" description="Helical" evidence="7">
    <location>
        <begin position="467"/>
        <end position="488"/>
    </location>
</feature>
<evidence type="ECO:0000256" key="2">
    <source>
        <dbReference type="ARBA" id="ARBA00022448"/>
    </source>
</evidence>
<dbReference type="PANTHER" id="PTHR23501">
    <property type="entry name" value="MAJOR FACILITATOR SUPERFAMILY"/>
    <property type="match status" value="1"/>
</dbReference>
<evidence type="ECO:0000256" key="3">
    <source>
        <dbReference type="ARBA" id="ARBA00022475"/>
    </source>
</evidence>
<dbReference type="PANTHER" id="PTHR23501:SF191">
    <property type="entry name" value="VACUOLAR BASIC AMINO ACID TRANSPORTER 4"/>
    <property type="match status" value="1"/>
</dbReference>
<name>A0ABW2PXB9_9BACL</name>
<feature type="transmembrane region" description="Helical" evidence="7">
    <location>
        <begin position="224"/>
        <end position="243"/>
    </location>
</feature>
<keyword evidence="10" id="KW-1185">Reference proteome</keyword>
<feature type="transmembrane region" description="Helical" evidence="7">
    <location>
        <begin position="99"/>
        <end position="120"/>
    </location>
</feature>
<dbReference type="Proteomes" id="UP001596505">
    <property type="component" value="Unassembled WGS sequence"/>
</dbReference>
<dbReference type="Pfam" id="PF07690">
    <property type="entry name" value="MFS_1"/>
    <property type="match status" value="1"/>
</dbReference>
<feature type="transmembrane region" description="Helical" evidence="7">
    <location>
        <begin position="264"/>
        <end position="287"/>
    </location>
</feature>
<reference evidence="10" key="1">
    <citation type="journal article" date="2019" name="Int. J. Syst. Evol. Microbiol.">
        <title>The Global Catalogue of Microorganisms (GCM) 10K type strain sequencing project: providing services to taxonomists for standard genome sequencing and annotation.</title>
        <authorList>
            <consortium name="The Broad Institute Genomics Platform"/>
            <consortium name="The Broad Institute Genome Sequencing Center for Infectious Disease"/>
            <person name="Wu L."/>
            <person name="Ma J."/>
        </authorList>
    </citation>
    <scope>NUCLEOTIDE SEQUENCE [LARGE SCALE GENOMIC DNA]</scope>
    <source>
        <strain evidence="10">CGMCC 1.16305</strain>
    </source>
</reference>
<feature type="domain" description="Major facilitator superfamily (MFS) profile" evidence="8">
    <location>
        <begin position="9"/>
        <end position="489"/>
    </location>
</feature>
<dbReference type="PRINTS" id="PR01036">
    <property type="entry name" value="TCRTETB"/>
</dbReference>
<dbReference type="Gene3D" id="1.20.1720.10">
    <property type="entry name" value="Multidrug resistance protein D"/>
    <property type="match status" value="1"/>
</dbReference>
<comment type="caution">
    <text evidence="9">The sequence shown here is derived from an EMBL/GenBank/DDBJ whole genome shotgun (WGS) entry which is preliminary data.</text>
</comment>
<comment type="subcellular location">
    <subcellularLocation>
        <location evidence="1">Cell membrane</location>
        <topology evidence="1">Multi-pass membrane protein</topology>
    </subcellularLocation>
</comment>
<dbReference type="InterPro" id="IPR004638">
    <property type="entry name" value="EmrB-like"/>
</dbReference>
<dbReference type="PROSITE" id="PS50850">
    <property type="entry name" value="MFS"/>
    <property type="match status" value="1"/>
</dbReference>